<proteinExistence type="predicted"/>
<name>A0A0D7F2Z4_RHOPL</name>
<evidence type="ECO:0000313" key="2">
    <source>
        <dbReference type="Proteomes" id="UP000032515"/>
    </source>
</evidence>
<dbReference type="PATRIC" id="fig|1076.23.peg.207"/>
<comment type="caution">
    <text evidence="1">The sequence shown here is derived from an EMBL/GenBank/DDBJ whole genome shotgun (WGS) entry which is preliminary data.</text>
</comment>
<accession>A0A0D7F2Z4</accession>
<sequence>MLPHQGASAKRRMAVAAVFEASLVAASPTLVQRPPDLDQLRQQALVQVSAARQKQGLTVRKLDDALPVLGKRH</sequence>
<dbReference type="Proteomes" id="UP000032515">
    <property type="component" value="Unassembled WGS sequence"/>
</dbReference>
<evidence type="ECO:0000313" key="1">
    <source>
        <dbReference type="EMBL" id="KIZ47226.1"/>
    </source>
</evidence>
<dbReference type="EMBL" id="JXXE01000101">
    <property type="protein sequence ID" value="KIZ47226.1"/>
    <property type="molecule type" value="Genomic_DNA"/>
</dbReference>
<organism evidence="1 2">
    <name type="scientific">Rhodopseudomonas palustris</name>
    <dbReference type="NCBI Taxonomy" id="1076"/>
    <lineage>
        <taxon>Bacteria</taxon>
        <taxon>Pseudomonadati</taxon>
        <taxon>Pseudomonadota</taxon>
        <taxon>Alphaproteobacteria</taxon>
        <taxon>Hyphomicrobiales</taxon>
        <taxon>Nitrobacteraceae</taxon>
        <taxon>Rhodopseudomonas</taxon>
    </lineage>
</organism>
<dbReference type="AlphaFoldDB" id="A0A0D7F2Z4"/>
<gene>
    <name evidence="1" type="ORF">OO17_05465</name>
</gene>
<protein>
    <submittedName>
        <fullName evidence="1">Uncharacterized protein</fullName>
    </submittedName>
</protein>
<reference evidence="1 2" key="1">
    <citation type="submission" date="2014-11" db="EMBL/GenBank/DDBJ databases">
        <title>Genomics and ecophysiology of heterotrophic nitrogen fixing bacteria isolated from estuarine surface water.</title>
        <authorList>
            <person name="Bentzon-Tilia M."/>
            <person name="Severin I."/>
            <person name="Hansen L.H."/>
            <person name="Riemann L."/>
        </authorList>
    </citation>
    <scope>NUCLEOTIDE SEQUENCE [LARGE SCALE GENOMIC DNA]</scope>
    <source>
        <strain evidence="1 2">BAL398</strain>
    </source>
</reference>